<accession>A0ABV0PPW6</accession>
<name>A0ABV0PPW6_9TELE</name>
<sequence length="114" mass="12561">YYAGDNQTRLRLIVPVPTSLLGLQKTPEGLQAATKPWIYSSAGCFQASSITDYSSEPCPPSTTLHGQHPTQTLQNQTLSSWIKLLEATFTLTFDILSRFQFPAYSPPGDSQPKI</sequence>
<evidence type="ECO:0000313" key="1">
    <source>
        <dbReference type="EMBL" id="MEQ2185536.1"/>
    </source>
</evidence>
<dbReference type="EMBL" id="JAHRIO010081653">
    <property type="protein sequence ID" value="MEQ2185536.1"/>
    <property type="molecule type" value="Genomic_DNA"/>
</dbReference>
<proteinExistence type="predicted"/>
<reference evidence="1 2" key="1">
    <citation type="submission" date="2021-06" db="EMBL/GenBank/DDBJ databases">
        <authorList>
            <person name="Palmer J.M."/>
        </authorList>
    </citation>
    <scope>NUCLEOTIDE SEQUENCE [LARGE SCALE GENOMIC DNA]</scope>
    <source>
        <strain evidence="1 2">GA_2019</strain>
        <tissue evidence="1">Muscle</tissue>
    </source>
</reference>
<dbReference type="Proteomes" id="UP001476798">
    <property type="component" value="Unassembled WGS sequence"/>
</dbReference>
<organism evidence="1 2">
    <name type="scientific">Goodea atripinnis</name>
    <dbReference type="NCBI Taxonomy" id="208336"/>
    <lineage>
        <taxon>Eukaryota</taxon>
        <taxon>Metazoa</taxon>
        <taxon>Chordata</taxon>
        <taxon>Craniata</taxon>
        <taxon>Vertebrata</taxon>
        <taxon>Euteleostomi</taxon>
        <taxon>Actinopterygii</taxon>
        <taxon>Neopterygii</taxon>
        <taxon>Teleostei</taxon>
        <taxon>Neoteleostei</taxon>
        <taxon>Acanthomorphata</taxon>
        <taxon>Ovalentaria</taxon>
        <taxon>Atherinomorphae</taxon>
        <taxon>Cyprinodontiformes</taxon>
        <taxon>Goodeidae</taxon>
        <taxon>Goodea</taxon>
    </lineage>
</organism>
<comment type="caution">
    <text evidence="1">The sequence shown here is derived from an EMBL/GenBank/DDBJ whole genome shotgun (WGS) entry which is preliminary data.</text>
</comment>
<feature type="non-terminal residue" evidence="1">
    <location>
        <position position="1"/>
    </location>
</feature>
<feature type="non-terminal residue" evidence="1">
    <location>
        <position position="114"/>
    </location>
</feature>
<keyword evidence="2" id="KW-1185">Reference proteome</keyword>
<evidence type="ECO:0000313" key="2">
    <source>
        <dbReference type="Proteomes" id="UP001476798"/>
    </source>
</evidence>
<gene>
    <name evidence="1" type="ORF">GOODEAATRI_019214</name>
</gene>
<protein>
    <submittedName>
        <fullName evidence="1">Uncharacterized protein</fullName>
    </submittedName>
</protein>